<dbReference type="RefSeq" id="WP_188722577.1">
    <property type="nucleotide sequence ID" value="NZ_BMIF01000015.1"/>
</dbReference>
<feature type="region of interest" description="Disordered" evidence="4">
    <location>
        <begin position="328"/>
        <end position="354"/>
    </location>
</feature>
<keyword evidence="1" id="KW-0805">Transcription regulation</keyword>
<dbReference type="Pfam" id="PF12833">
    <property type="entry name" value="HTH_18"/>
    <property type="match status" value="1"/>
</dbReference>
<dbReference type="PANTHER" id="PTHR47894">
    <property type="entry name" value="HTH-TYPE TRANSCRIPTIONAL REGULATOR GADX"/>
    <property type="match status" value="1"/>
</dbReference>
<reference evidence="6" key="2">
    <citation type="submission" date="2020-09" db="EMBL/GenBank/DDBJ databases">
        <authorList>
            <person name="Sun Q."/>
            <person name="Zhou Y."/>
        </authorList>
    </citation>
    <scope>NUCLEOTIDE SEQUENCE</scope>
    <source>
        <strain evidence="6">CGMCC 1.15320</strain>
    </source>
</reference>
<dbReference type="GO" id="GO:0003700">
    <property type="term" value="F:DNA-binding transcription factor activity"/>
    <property type="evidence" value="ECO:0007669"/>
    <property type="project" value="InterPro"/>
</dbReference>
<comment type="caution">
    <text evidence="6">The sequence shown here is derived from an EMBL/GenBank/DDBJ whole genome shotgun (WGS) entry which is preliminary data.</text>
</comment>
<organism evidence="6 7">
    <name type="scientific">Nitratireductor aestuarii</name>
    <dbReference type="NCBI Taxonomy" id="1735103"/>
    <lineage>
        <taxon>Bacteria</taxon>
        <taxon>Pseudomonadati</taxon>
        <taxon>Pseudomonadota</taxon>
        <taxon>Alphaproteobacteria</taxon>
        <taxon>Hyphomicrobiales</taxon>
        <taxon>Phyllobacteriaceae</taxon>
        <taxon>Nitratireductor</taxon>
    </lineage>
</organism>
<dbReference type="Pfam" id="PF12625">
    <property type="entry name" value="Arabinose_bd"/>
    <property type="match status" value="1"/>
</dbReference>
<evidence type="ECO:0000313" key="6">
    <source>
        <dbReference type="EMBL" id="GGA79238.1"/>
    </source>
</evidence>
<dbReference type="InterPro" id="IPR009057">
    <property type="entry name" value="Homeodomain-like_sf"/>
</dbReference>
<name>A0A916W9T5_9HYPH</name>
<dbReference type="Proteomes" id="UP000636264">
    <property type="component" value="Unassembled WGS sequence"/>
</dbReference>
<dbReference type="AlphaFoldDB" id="A0A916W9T5"/>
<reference evidence="6" key="1">
    <citation type="journal article" date="2014" name="Int. J. Syst. Evol. Microbiol.">
        <title>Complete genome sequence of Corynebacterium casei LMG S-19264T (=DSM 44701T), isolated from a smear-ripened cheese.</title>
        <authorList>
            <consortium name="US DOE Joint Genome Institute (JGI-PGF)"/>
            <person name="Walter F."/>
            <person name="Albersmeier A."/>
            <person name="Kalinowski J."/>
            <person name="Ruckert C."/>
        </authorList>
    </citation>
    <scope>NUCLEOTIDE SEQUENCE</scope>
    <source>
        <strain evidence="6">CGMCC 1.15320</strain>
    </source>
</reference>
<dbReference type="GO" id="GO:0000976">
    <property type="term" value="F:transcription cis-regulatory region binding"/>
    <property type="evidence" value="ECO:0007669"/>
    <property type="project" value="TreeGrafter"/>
</dbReference>
<dbReference type="SMART" id="SM00342">
    <property type="entry name" value="HTH_ARAC"/>
    <property type="match status" value="1"/>
</dbReference>
<evidence type="ECO:0000256" key="1">
    <source>
        <dbReference type="ARBA" id="ARBA00023015"/>
    </source>
</evidence>
<dbReference type="InterPro" id="IPR032687">
    <property type="entry name" value="AraC-type_N"/>
</dbReference>
<evidence type="ECO:0000256" key="2">
    <source>
        <dbReference type="ARBA" id="ARBA00023125"/>
    </source>
</evidence>
<dbReference type="Gene3D" id="1.10.10.60">
    <property type="entry name" value="Homeodomain-like"/>
    <property type="match status" value="1"/>
</dbReference>
<gene>
    <name evidence="6" type="ORF">GCM10011385_36780</name>
</gene>
<dbReference type="InterPro" id="IPR018060">
    <property type="entry name" value="HTH_AraC"/>
</dbReference>
<evidence type="ECO:0000259" key="5">
    <source>
        <dbReference type="PROSITE" id="PS01124"/>
    </source>
</evidence>
<evidence type="ECO:0000256" key="4">
    <source>
        <dbReference type="SAM" id="MobiDB-lite"/>
    </source>
</evidence>
<keyword evidence="7" id="KW-1185">Reference proteome</keyword>
<dbReference type="PROSITE" id="PS01124">
    <property type="entry name" value="HTH_ARAC_FAMILY_2"/>
    <property type="match status" value="1"/>
</dbReference>
<protein>
    <recommendedName>
        <fullName evidence="5">HTH araC/xylS-type domain-containing protein</fullName>
    </recommendedName>
</protein>
<evidence type="ECO:0000256" key="3">
    <source>
        <dbReference type="ARBA" id="ARBA00023163"/>
    </source>
</evidence>
<feature type="domain" description="HTH araC/xylS-type" evidence="5">
    <location>
        <begin position="220"/>
        <end position="317"/>
    </location>
</feature>
<dbReference type="GO" id="GO:0005829">
    <property type="term" value="C:cytosol"/>
    <property type="evidence" value="ECO:0007669"/>
    <property type="project" value="TreeGrafter"/>
</dbReference>
<evidence type="ECO:0000313" key="7">
    <source>
        <dbReference type="Proteomes" id="UP000636264"/>
    </source>
</evidence>
<dbReference type="EMBL" id="BMIF01000015">
    <property type="protein sequence ID" value="GGA79238.1"/>
    <property type="molecule type" value="Genomic_DNA"/>
</dbReference>
<accession>A0A916W9T5</accession>
<sequence>MIATLEREGFDPLPAIQAAGVDPHSQTLHRRIAPKQERAFQRAFIRITGYRPDLWLRMGKDYSLATFGQFALILMTAPTLRALLCSPYLERLGFHGLRVLPIIINNRLIGVQFDVSGVEPDLCEFAVLVSVGCILRLYPELANEDFKFNLICLPNDDPEGKLRATTGVPISLNASSTMVLWPEEQSEWPLRNANPVLFHGYTNALSSMISNPRTNGDFKLRVNEAISRNLHEPTLLEIVAASMRMSPRTLQRKLSQAGLKFRELVDERRREAAIRCLAANDIPLMEIGWSLGYADLSSFTHAFQRWTGSTPSHFRRQLRAFNPQASKVEAGLNGSSPMTNGHRDGQADASPASQ</sequence>
<proteinExistence type="predicted"/>
<dbReference type="PANTHER" id="PTHR47894:SF1">
    <property type="entry name" value="HTH-TYPE TRANSCRIPTIONAL REGULATOR VQSM"/>
    <property type="match status" value="1"/>
</dbReference>
<dbReference type="SUPFAM" id="SSF46689">
    <property type="entry name" value="Homeodomain-like"/>
    <property type="match status" value="1"/>
</dbReference>
<keyword evidence="2" id="KW-0238">DNA-binding</keyword>
<keyword evidence="3" id="KW-0804">Transcription</keyword>